<dbReference type="PROSITE" id="PS00211">
    <property type="entry name" value="ABC_TRANSPORTER_1"/>
    <property type="match status" value="1"/>
</dbReference>
<comment type="similarity">
    <text evidence="1">Belongs to the ABC transporter superfamily.</text>
</comment>
<dbReference type="Proteomes" id="UP000602653">
    <property type="component" value="Chromosome"/>
</dbReference>
<dbReference type="InterPro" id="IPR017871">
    <property type="entry name" value="ABC_transporter-like_CS"/>
</dbReference>
<keyword evidence="2" id="KW-0813">Transport</keyword>
<protein>
    <submittedName>
        <fullName evidence="6">ABC transporter ATP-binding protein</fullName>
    </submittedName>
</protein>
<gene>
    <name evidence="6" type="ORF">JTE88_07710</name>
</gene>
<evidence type="ECO:0000256" key="3">
    <source>
        <dbReference type="ARBA" id="ARBA00022741"/>
    </source>
</evidence>
<evidence type="ECO:0000256" key="1">
    <source>
        <dbReference type="ARBA" id="ARBA00005417"/>
    </source>
</evidence>
<dbReference type="PROSITE" id="PS50893">
    <property type="entry name" value="ABC_TRANSPORTER_2"/>
    <property type="match status" value="1"/>
</dbReference>
<accession>A0ABX7IFP0</accession>
<evidence type="ECO:0000313" key="6">
    <source>
        <dbReference type="EMBL" id="QRV01954.1"/>
    </source>
</evidence>
<dbReference type="InterPro" id="IPR027417">
    <property type="entry name" value="P-loop_NTPase"/>
</dbReference>
<dbReference type="Gene3D" id="3.40.50.300">
    <property type="entry name" value="P-loop containing nucleotide triphosphate hydrolases"/>
    <property type="match status" value="1"/>
</dbReference>
<dbReference type="InterPro" id="IPR003439">
    <property type="entry name" value="ABC_transporter-like_ATP-bd"/>
</dbReference>
<dbReference type="RefSeq" id="WP_204424096.1">
    <property type="nucleotide sequence ID" value="NZ_CP070228.1"/>
</dbReference>
<dbReference type="SMART" id="SM00382">
    <property type="entry name" value="AAA"/>
    <property type="match status" value="1"/>
</dbReference>
<organism evidence="6 7">
    <name type="scientific">Arcanobacterium phocisimile</name>
    <dbReference type="NCBI Taxonomy" id="1302235"/>
    <lineage>
        <taxon>Bacteria</taxon>
        <taxon>Bacillati</taxon>
        <taxon>Actinomycetota</taxon>
        <taxon>Actinomycetes</taxon>
        <taxon>Actinomycetales</taxon>
        <taxon>Actinomycetaceae</taxon>
        <taxon>Arcanobacterium</taxon>
    </lineage>
</organism>
<keyword evidence="3" id="KW-0547">Nucleotide-binding</keyword>
<evidence type="ECO:0000256" key="2">
    <source>
        <dbReference type="ARBA" id="ARBA00022448"/>
    </source>
</evidence>
<dbReference type="SUPFAM" id="SSF52540">
    <property type="entry name" value="P-loop containing nucleoside triphosphate hydrolases"/>
    <property type="match status" value="1"/>
</dbReference>
<keyword evidence="4 6" id="KW-0067">ATP-binding</keyword>
<dbReference type="GO" id="GO:0005524">
    <property type="term" value="F:ATP binding"/>
    <property type="evidence" value="ECO:0007669"/>
    <property type="project" value="UniProtKB-KW"/>
</dbReference>
<dbReference type="EMBL" id="CP070228">
    <property type="protein sequence ID" value="QRV01954.1"/>
    <property type="molecule type" value="Genomic_DNA"/>
</dbReference>
<sequence>MITVDHLSKNYGKVQAVRDLSFTVRDGAVTGFLGPNGSGKSTTLRCLLGLDNPTSGGATIDGQSYVSSPAPITKVGALLDGKAFNPKVTARRHLQIVATTHGLPSSQIDRVLETAGIASVAKKKVGGFSLGMSQRLGIATALLGDPEYLIFDEPVNGLDPDGVKWVRNLMRRLAEEGRTVLVSSHLMSEMALTADDVVIIGRGHLIDAGPIGKFTHSSSRTTVQVSGPETEAIGRALSNHGVEFTFEQPAQERPHGRFIVAGSTSEVIGHMLYQNNIELHELSEIHSSLEDVFMELTDSAVDYRMGNEDGGAQ</sequence>
<evidence type="ECO:0000256" key="4">
    <source>
        <dbReference type="ARBA" id="ARBA00022840"/>
    </source>
</evidence>
<evidence type="ECO:0000259" key="5">
    <source>
        <dbReference type="PROSITE" id="PS50893"/>
    </source>
</evidence>
<reference evidence="6 7" key="1">
    <citation type="submission" date="2021-02" db="EMBL/GenBank/DDBJ databases">
        <title>Complete Genome Sequence of Arcanobacterium phocisimile strain DSM 26142T from a harbour seal.</title>
        <authorList>
            <person name="Borowiak M."/>
            <person name="Alssahen M."/>
            <person name="Malorny B."/>
            <person name="Laemmler C."/>
            <person name="Siebert U."/>
            <person name="Ploetz M."/>
            <person name="Abdulmawjood A."/>
        </authorList>
    </citation>
    <scope>NUCLEOTIDE SEQUENCE [LARGE SCALE GENOMIC DNA]</scope>
    <source>
        <strain evidence="6 7">DSM 26142</strain>
    </source>
</reference>
<keyword evidence="7" id="KW-1185">Reference proteome</keyword>
<evidence type="ECO:0000313" key="7">
    <source>
        <dbReference type="Proteomes" id="UP000602653"/>
    </source>
</evidence>
<name>A0ABX7IFP0_9ACTO</name>
<dbReference type="InterPro" id="IPR003593">
    <property type="entry name" value="AAA+_ATPase"/>
</dbReference>
<dbReference type="PANTHER" id="PTHR43335">
    <property type="entry name" value="ABC TRANSPORTER, ATP-BINDING PROTEIN"/>
    <property type="match status" value="1"/>
</dbReference>
<proteinExistence type="inferred from homology"/>
<feature type="domain" description="ABC transporter" evidence="5">
    <location>
        <begin position="2"/>
        <end position="227"/>
    </location>
</feature>
<dbReference type="CDD" id="cd03268">
    <property type="entry name" value="ABC_BcrA_bacitracin_resist"/>
    <property type="match status" value="1"/>
</dbReference>
<dbReference type="Pfam" id="PF00005">
    <property type="entry name" value="ABC_tran"/>
    <property type="match status" value="1"/>
</dbReference>
<dbReference type="PANTHER" id="PTHR43335:SF4">
    <property type="entry name" value="ABC TRANSPORTER, ATP-BINDING PROTEIN"/>
    <property type="match status" value="1"/>
</dbReference>